<reference evidence="1 2" key="1">
    <citation type="journal article" date="2018" name="Nat. Ecol. Evol.">
        <title>Pezizomycetes genomes reveal the molecular basis of ectomycorrhizal truffle lifestyle.</title>
        <authorList>
            <person name="Murat C."/>
            <person name="Payen T."/>
            <person name="Noel B."/>
            <person name="Kuo A."/>
            <person name="Morin E."/>
            <person name="Chen J."/>
            <person name="Kohler A."/>
            <person name="Krizsan K."/>
            <person name="Balestrini R."/>
            <person name="Da Silva C."/>
            <person name="Montanini B."/>
            <person name="Hainaut M."/>
            <person name="Levati E."/>
            <person name="Barry K.W."/>
            <person name="Belfiori B."/>
            <person name="Cichocki N."/>
            <person name="Clum A."/>
            <person name="Dockter R.B."/>
            <person name="Fauchery L."/>
            <person name="Guy J."/>
            <person name="Iotti M."/>
            <person name="Le Tacon F."/>
            <person name="Lindquist E.A."/>
            <person name="Lipzen A."/>
            <person name="Malagnac F."/>
            <person name="Mello A."/>
            <person name="Molinier V."/>
            <person name="Miyauchi S."/>
            <person name="Poulain J."/>
            <person name="Riccioni C."/>
            <person name="Rubini A."/>
            <person name="Sitrit Y."/>
            <person name="Splivallo R."/>
            <person name="Traeger S."/>
            <person name="Wang M."/>
            <person name="Zifcakova L."/>
            <person name="Wipf D."/>
            <person name="Zambonelli A."/>
            <person name="Paolocci F."/>
            <person name="Nowrousian M."/>
            <person name="Ottonello S."/>
            <person name="Baldrian P."/>
            <person name="Spatafora J.W."/>
            <person name="Henrissat B."/>
            <person name="Nagy L.G."/>
            <person name="Aury J.M."/>
            <person name="Wincker P."/>
            <person name="Grigoriev I.V."/>
            <person name="Bonfante P."/>
            <person name="Martin F.M."/>
        </authorList>
    </citation>
    <scope>NUCLEOTIDE SEQUENCE [LARGE SCALE GENOMIC DNA]</scope>
    <source>
        <strain evidence="1 2">RN42</strain>
    </source>
</reference>
<dbReference type="AlphaFoldDB" id="A0A3N4I6A4"/>
<evidence type="ECO:0000313" key="1">
    <source>
        <dbReference type="EMBL" id="RPA77354.1"/>
    </source>
</evidence>
<keyword evidence="2" id="KW-1185">Reference proteome</keyword>
<accession>A0A3N4I6A4</accession>
<proteinExistence type="predicted"/>
<gene>
    <name evidence="1" type="ORF">BJ508DRAFT_417089</name>
</gene>
<sequence length="273" mass="31622">MDPPFEPAEGMAKDYRDFFYKGLPYDPAYMSLPLRDALEQHRALEGLEFSEEDCTDDVVRLGTLGELLDNVYWGRVAAPFKRSVERHLLFLLLDLAPSFYSRPQFKLSFPESVRQIIGQLIHYHFPTILAKVCHVDVLTRFGPVVYRRWESGLLRNTQVALIEGTIKTMVDEFRSVLESDNEVLQRLFMFGGALGFYRTAIDIFTGQRFRSERLELSLLKYLADDEPPNLLVINGVEKATKSYFEQHIQIQIDYSHSASEIKERTLALRRSPY</sequence>
<dbReference type="EMBL" id="ML119727">
    <property type="protein sequence ID" value="RPA77354.1"/>
    <property type="molecule type" value="Genomic_DNA"/>
</dbReference>
<name>A0A3N4I6A4_ASCIM</name>
<evidence type="ECO:0000313" key="2">
    <source>
        <dbReference type="Proteomes" id="UP000275078"/>
    </source>
</evidence>
<organism evidence="1 2">
    <name type="scientific">Ascobolus immersus RN42</name>
    <dbReference type="NCBI Taxonomy" id="1160509"/>
    <lineage>
        <taxon>Eukaryota</taxon>
        <taxon>Fungi</taxon>
        <taxon>Dikarya</taxon>
        <taxon>Ascomycota</taxon>
        <taxon>Pezizomycotina</taxon>
        <taxon>Pezizomycetes</taxon>
        <taxon>Pezizales</taxon>
        <taxon>Ascobolaceae</taxon>
        <taxon>Ascobolus</taxon>
    </lineage>
</organism>
<protein>
    <submittedName>
        <fullName evidence="1">Uncharacterized protein</fullName>
    </submittedName>
</protein>
<dbReference type="Proteomes" id="UP000275078">
    <property type="component" value="Unassembled WGS sequence"/>
</dbReference>